<proteinExistence type="predicted"/>
<keyword evidence="3" id="KW-1185">Reference proteome</keyword>
<feature type="compositionally biased region" description="Basic and acidic residues" evidence="1">
    <location>
        <begin position="81"/>
        <end position="93"/>
    </location>
</feature>
<evidence type="ECO:0000313" key="2">
    <source>
        <dbReference type="EMBL" id="RXI07564.1"/>
    </source>
</evidence>
<dbReference type="AlphaFoldDB" id="A0A498KMC3"/>
<sequence>PNRALIRYSGEHRYPNKVRIRCGTNTHTLAEAVILCDVVYKRDNKSPEGLNWFSGWVIIKAQRVGDVDQGDRHKQAQQKGVVRDEPKESEGRHASAAGCRDPSKMVNNPALGRVPWSVQDVVHWRTKI</sequence>
<evidence type="ECO:0000313" key="3">
    <source>
        <dbReference type="Proteomes" id="UP000290289"/>
    </source>
</evidence>
<comment type="caution">
    <text evidence="2">The sequence shown here is derived from an EMBL/GenBank/DDBJ whole genome shotgun (WGS) entry which is preliminary data.</text>
</comment>
<organism evidence="2 3">
    <name type="scientific">Malus domestica</name>
    <name type="common">Apple</name>
    <name type="synonym">Pyrus malus</name>
    <dbReference type="NCBI Taxonomy" id="3750"/>
    <lineage>
        <taxon>Eukaryota</taxon>
        <taxon>Viridiplantae</taxon>
        <taxon>Streptophyta</taxon>
        <taxon>Embryophyta</taxon>
        <taxon>Tracheophyta</taxon>
        <taxon>Spermatophyta</taxon>
        <taxon>Magnoliopsida</taxon>
        <taxon>eudicotyledons</taxon>
        <taxon>Gunneridae</taxon>
        <taxon>Pentapetalae</taxon>
        <taxon>rosids</taxon>
        <taxon>fabids</taxon>
        <taxon>Rosales</taxon>
        <taxon>Rosaceae</taxon>
        <taxon>Amygdaloideae</taxon>
        <taxon>Maleae</taxon>
        <taxon>Malus</taxon>
    </lineage>
</organism>
<dbReference type="EMBL" id="RDQH01000327">
    <property type="protein sequence ID" value="RXI07564.1"/>
    <property type="molecule type" value="Genomic_DNA"/>
</dbReference>
<feature type="region of interest" description="Disordered" evidence="1">
    <location>
        <begin position="65"/>
        <end position="110"/>
    </location>
</feature>
<gene>
    <name evidence="2" type="ORF">DVH24_005337</name>
</gene>
<name>A0A498KMC3_MALDO</name>
<dbReference type="Proteomes" id="UP000290289">
    <property type="component" value="Chromosome 1"/>
</dbReference>
<accession>A0A498KMC3</accession>
<feature type="non-terminal residue" evidence="2">
    <location>
        <position position="1"/>
    </location>
</feature>
<evidence type="ECO:0000256" key="1">
    <source>
        <dbReference type="SAM" id="MobiDB-lite"/>
    </source>
</evidence>
<protein>
    <submittedName>
        <fullName evidence="2">Uncharacterized protein</fullName>
    </submittedName>
</protein>
<reference evidence="2 3" key="1">
    <citation type="submission" date="2018-10" db="EMBL/GenBank/DDBJ databases">
        <title>A high-quality apple genome assembly.</title>
        <authorList>
            <person name="Hu J."/>
        </authorList>
    </citation>
    <scope>NUCLEOTIDE SEQUENCE [LARGE SCALE GENOMIC DNA]</scope>
    <source>
        <strain evidence="3">cv. HFTH1</strain>
        <tissue evidence="2">Young leaf</tissue>
    </source>
</reference>
<feature type="compositionally biased region" description="Basic and acidic residues" evidence="1">
    <location>
        <begin position="65"/>
        <end position="74"/>
    </location>
</feature>